<keyword evidence="1" id="KW-0175">Coiled coil</keyword>
<dbReference type="AlphaFoldDB" id="A0A9P7CGQ3"/>
<feature type="region of interest" description="Disordered" evidence="2">
    <location>
        <begin position="1"/>
        <end position="22"/>
    </location>
</feature>
<evidence type="ECO:0000256" key="2">
    <source>
        <dbReference type="SAM" id="MobiDB-lite"/>
    </source>
</evidence>
<gene>
    <name evidence="3" type="ORF">G6F51_000440</name>
</gene>
<organism evidence="3 4">
    <name type="scientific">Rhizopus oryzae</name>
    <name type="common">Mucormycosis agent</name>
    <name type="synonym">Rhizopus arrhizus var. delemar</name>
    <dbReference type="NCBI Taxonomy" id="64495"/>
    <lineage>
        <taxon>Eukaryota</taxon>
        <taxon>Fungi</taxon>
        <taxon>Fungi incertae sedis</taxon>
        <taxon>Mucoromycota</taxon>
        <taxon>Mucoromycotina</taxon>
        <taxon>Mucoromycetes</taxon>
        <taxon>Mucorales</taxon>
        <taxon>Mucorineae</taxon>
        <taxon>Rhizopodaceae</taxon>
        <taxon>Rhizopus</taxon>
    </lineage>
</organism>
<feature type="compositionally biased region" description="Low complexity" evidence="2">
    <location>
        <begin position="9"/>
        <end position="22"/>
    </location>
</feature>
<reference evidence="3" key="1">
    <citation type="journal article" date="2020" name="Microb. Genom.">
        <title>Genetic diversity of clinical and environmental Mucorales isolates obtained from an investigation of mucormycosis cases among solid organ transplant recipients.</title>
        <authorList>
            <person name="Nguyen M.H."/>
            <person name="Kaul D."/>
            <person name="Muto C."/>
            <person name="Cheng S.J."/>
            <person name="Richter R.A."/>
            <person name="Bruno V.M."/>
            <person name="Liu G."/>
            <person name="Beyhan S."/>
            <person name="Sundermann A.J."/>
            <person name="Mounaud S."/>
            <person name="Pasculle A.W."/>
            <person name="Nierman W.C."/>
            <person name="Driscoll E."/>
            <person name="Cumbie R."/>
            <person name="Clancy C.J."/>
            <person name="Dupont C.L."/>
        </authorList>
    </citation>
    <scope>NUCLEOTIDE SEQUENCE</scope>
    <source>
        <strain evidence="3">GL16</strain>
    </source>
</reference>
<feature type="coiled-coil region" evidence="1">
    <location>
        <begin position="81"/>
        <end position="122"/>
    </location>
</feature>
<accession>A0A9P7CGQ3</accession>
<evidence type="ECO:0000256" key="1">
    <source>
        <dbReference type="SAM" id="Coils"/>
    </source>
</evidence>
<dbReference type="EMBL" id="JAANIT010000026">
    <property type="protein sequence ID" value="KAG1553673.1"/>
    <property type="molecule type" value="Genomic_DNA"/>
</dbReference>
<evidence type="ECO:0000313" key="4">
    <source>
        <dbReference type="Proteomes" id="UP000717996"/>
    </source>
</evidence>
<name>A0A9P7CGQ3_RHIOR</name>
<comment type="caution">
    <text evidence="3">The sequence shown here is derived from an EMBL/GenBank/DDBJ whole genome shotgun (WGS) entry which is preliminary data.</text>
</comment>
<protein>
    <submittedName>
        <fullName evidence="3">Uncharacterized protein</fullName>
    </submittedName>
</protein>
<dbReference type="OrthoDB" id="2229563at2759"/>
<sequence>MSGRVVQFTPVPTNSSGSSSVGNSTNVFPRVIAAEATEDDDILDSFTFPRPDFSPTPHAQKRMRTVNDMEAHEASLSFSMYMDMKKDNEVLKEMLRKEQEEKQALQTAYNKIKGAYDELEAELCKSAKPISVDIKDGVRSHYNSLPPSSQYILDKPLKSSENQIVLRSLQDYVKNNFSCENVNNRDLLKYLERQYYTKKAGMAAGEKVDPIEEYIKKRRAAKVTRRSAKTRARKAIFEQYKDQNVYDKYPNCEYLLQQQYMSEEEDMYSTETIAKVEGVLLEQDPDRRTPFTEKEMMSVLCKTSVDYFEVRVPKYRSSVYTEFLKLLDDQIASEKAKKQRTGGSNIQLLPRVQRRYSLPIPDFIQKNDITEESIAWAFSEMEFNESKDY</sequence>
<proteinExistence type="predicted"/>
<evidence type="ECO:0000313" key="3">
    <source>
        <dbReference type="EMBL" id="KAG1553673.1"/>
    </source>
</evidence>
<dbReference type="Proteomes" id="UP000717996">
    <property type="component" value="Unassembled WGS sequence"/>
</dbReference>